<keyword evidence="4 8" id="KW-0812">Transmembrane</keyword>
<keyword evidence="5 9" id="KW-0798">TonB box</keyword>
<protein>
    <submittedName>
        <fullName evidence="13">Iron complex outermembrane receptor protein</fullName>
    </submittedName>
</protein>
<dbReference type="InterPro" id="IPR036942">
    <property type="entry name" value="Beta-barrel_TonB_sf"/>
</dbReference>
<dbReference type="OrthoDB" id="9805434at2"/>
<evidence type="ECO:0000259" key="11">
    <source>
        <dbReference type="Pfam" id="PF00593"/>
    </source>
</evidence>
<proteinExistence type="inferred from homology"/>
<keyword evidence="7 8" id="KW-0998">Cell outer membrane</keyword>
<evidence type="ECO:0000256" key="8">
    <source>
        <dbReference type="PROSITE-ProRule" id="PRU01360"/>
    </source>
</evidence>
<dbReference type="AlphaFoldDB" id="A0A3N2DNU0"/>
<feature type="domain" description="TonB-dependent receptor plug" evidence="12">
    <location>
        <begin position="54"/>
        <end position="169"/>
    </location>
</feature>
<evidence type="ECO:0000256" key="10">
    <source>
        <dbReference type="SAM" id="SignalP"/>
    </source>
</evidence>
<dbReference type="GO" id="GO:0009279">
    <property type="term" value="C:cell outer membrane"/>
    <property type="evidence" value="ECO:0007669"/>
    <property type="project" value="UniProtKB-SubCell"/>
</dbReference>
<evidence type="ECO:0000256" key="7">
    <source>
        <dbReference type="ARBA" id="ARBA00023237"/>
    </source>
</evidence>
<dbReference type="Gene3D" id="2.40.170.20">
    <property type="entry name" value="TonB-dependent receptor, beta-barrel domain"/>
    <property type="match status" value="1"/>
</dbReference>
<dbReference type="PANTHER" id="PTHR47234:SF2">
    <property type="entry name" value="TONB-DEPENDENT RECEPTOR"/>
    <property type="match status" value="1"/>
</dbReference>
<dbReference type="InterPro" id="IPR037066">
    <property type="entry name" value="Plug_dom_sf"/>
</dbReference>
<keyword evidence="14" id="KW-1185">Reference proteome</keyword>
<keyword evidence="13" id="KW-0675">Receptor</keyword>
<organism evidence="13 14">
    <name type="scientific">Sinobacterium caligoides</name>
    <dbReference type="NCBI Taxonomy" id="933926"/>
    <lineage>
        <taxon>Bacteria</taxon>
        <taxon>Pseudomonadati</taxon>
        <taxon>Pseudomonadota</taxon>
        <taxon>Gammaproteobacteria</taxon>
        <taxon>Cellvibrionales</taxon>
        <taxon>Spongiibacteraceae</taxon>
        <taxon>Sinobacterium</taxon>
    </lineage>
</organism>
<dbReference type="InterPro" id="IPR012910">
    <property type="entry name" value="Plug_dom"/>
</dbReference>
<gene>
    <name evidence="13" type="ORF">EDC56_1920</name>
</gene>
<evidence type="ECO:0000256" key="9">
    <source>
        <dbReference type="RuleBase" id="RU003357"/>
    </source>
</evidence>
<dbReference type="SUPFAM" id="SSF56935">
    <property type="entry name" value="Porins"/>
    <property type="match status" value="1"/>
</dbReference>
<name>A0A3N2DNU0_9GAMM</name>
<dbReference type="Pfam" id="PF00593">
    <property type="entry name" value="TonB_dep_Rec_b-barrel"/>
    <property type="match status" value="1"/>
</dbReference>
<dbReference type="PANTHER" id="PTHR47234">
    <property type="match status" value="1"/>
</dbReference>
<feature type="domain" description="TonB-dependent receptor-like beta-barrel" evidence="11">
    <location>
        <begin position="365"/>
        <end position="919"/>
    </location>
</feature>
<reference evidence="13 14" key="1">
    <citation type="submission" date="2018-11" db="EMBL/GenBank/DDBJ databases">
        <title>Genomic Encyclopedia of Type Strains, Phase IV (KMG-IV): sequencing the most valuable type-strain genomes for metagenomic binning, comparative biology and taxonomic classification.</title>
        <authorList>
            <person name="Goeker M."/>
        </authorList>
    </citation>
    <scope>NUCLEOTIDE SEQUENCE [LARGE SCALE GENOMIC DNA]</scope>
    <source>
        <strain evidence="13 14">DSM 100316</strain>
    </source>
</reference>
<keyword evidence="2 8" id="KW-0813">Transport</keyword>
<dbReference type="Pfam" id="PF07715">
    <property type="entry name" value="Plug"/>
    <property type="match status" value="1"/>
</dbReference>
<evidence type="ECO:0000256" key="6">
    <source>
        <dbReference type="ARBA" id="ARBA00023136"/>
    </source>
</evidence>
<evidence type="ECO:0000256" key="3">
    <source>
        <dbReference type="ARBA" id="ARBA00022452"/>
    </source>
</evidence>
<evidence type="ECO:0000256" key="1">
    <source>
        <dbReference type="ARBA" id="ARBA00004571"/>
    </source>
</evidence>
<dbReference type="RefSeq" id="WP_123712266.1">
    <property type="nucleotide sequence ID" value="NZ_RKHR01000004.1"/>
</dbReference>
<dbReference type="EMBL" id="RKHR01000004">
    <property type="protein sequence ID" value="ROS01478.1"/>
    <property type="molecule type" value="Genomic_DNA"/>
</dbReference>
<evidence type="ECO:0000256" key="4">
    <source>
        <dbReference type="ARBA" id="ARBA00022692"/>
    </source>
</evidence>
<sequence>MIAQRPLVRAVKLALSSAFITGATLPMHMANAQEEQAIEEVVITGSRISRDEFSSSSPMAVYDANDLANSNASSIDEFLMKTPEFTGSNLGGSTNNGGSGGKMVNLRGLGYKRTLILINGRRQVSSFVGGASDLGAVDLNTIPMGMVERVEVLKDGASTAYGSDAIAGVVNIILRKRFDGVKLTGGSGAGTEDWDGKNKDLSFLMGTSSDQGGIVFGLEYHKQEEIIQEARKWGKNATWAVRNEAGQFIDENQGSSNSRKISVGKDAAAQIVAQDPSLQGSKYIVDAGTGQARAFTGSDTYNYAPVNALMTPNERWQMSAAGDHELFSDSIIGQINTHAELSYTKRTSHQRLAPDASFSVTDYDGNPNEFVPASNPYNPFGDNASNPWGVSGEDVQINRRFVESGGRVFNQNVDTFRMNLGFDGELDNGINWDVNYVFADNSEIYETQGYHRFDRWATAVDPDKCAADAACAAAGVLNPFGDYGSISSEQMAYLTAGSLKDQYDTRMEQLAFNINGEMPGLPAGDIGWAAGAEKRTDSAEIKPDEFSAGGLTTGGAIDALKGEQNVKEFYGELLIPLVSDLPLAQQVNLEASVRHSRYDTSAGDNTSYRLGLDWMFNEDLRARTVLSTGFRAPNTVELLTQAVGFPVAENWCEFTDLRNDISDTAKANCAALGYDGMYQQGFQYQPSIEQQEAVNNLGPEESKTFTFGLVWTPEAVENLRLSVDYFNIEIDSYIELPDINAMSLTCLESENFSAPACSKFYSAYGGAPATGIDDADVGVTQMATTPLGNLGLLTTSGLDFAADYAMDVNFISAHSLQFGLAGTWLHEYKKDFGELGSIDYVGTAGPQDVFPEFRINTSVGLISDDWSVQWMMRWMDESKDLYRPASITTDAVAEAVLYHDLVASYSYKNLDLSVGVDNLTDVAPPQYHSGFAMHTAPGVYDTIGRRAWFKVGMNF</sequence>
<comment type="subcellular location">
    <subcellularLocation>
        <location evidence="1 8">Cell outer membrane</location>
        <topology evidence="1 8">Multi-pass membrane protein</topology>
    </subcellularLocation>
</comment>
<evidence type="ECO:0000313" key="13">
    <source>
        <dbReference type="EMBL" id="ROS01478.1"/>
    </source>
</evidence>
<feature type="chain" id="PRO_5018273425" evidence="10">
    <location>
        <begin position="33"/>
        <end position="955"/>
    </location>
</feature>
<comment type="similarity">
    <text evidence="8 9">Belongs to the TonB-dependent receptor family.</text>
</comment>
<accession>A0A3N2DNU0</accession>
<evidence type="ECO:0000256" key="2">
    <source>
        <dbReference type="ARBA" id="ARBA00022448"/>
    </source>
</evidence>
<evidence type="ECO:0000313" key="14">
    <source>
        <dbReference type="Proteomes" id="UP000275394"/>
    </source>
</evidence>
<evidence type="ECO:0000259" key="12">
    <source>
        <dbReference type="Pfam" id="PF07715"/>
    </source>
</evidence>
<keyword evidence="10" id="KW-0732">Signal</keyword>
<dbReference type="InterPro" id="IPR000531">
    <property type="entry name" value="Beta-barrel_TonB"/>
</dbReference>
<dbReference type="Gene3D" id="2.170.130.10">
    <property type="entry name" value="TonB-dependent receptor, plug domain"/>
    <property type="match status" value="1"/>
</dbReference>
<keyword evidence="6 8" id="KW-0472">Membrane</keyword>
<keyword evidence="3 8" id="KW-1134">Transmembrane beta strand</keyword>
<dbReference type="Proteomes" id="UP000275394">
    <property type="component" value="Unassembled WGS sequence"/>
</dbReference>
<feature type="signal peptide" evidence="10">
    <location>
        <begin position="1"/>
        <end position="32"/>
    </location>
</feature>
<evidence type="ECO:0000256" key="5">
    <source>
        <dbReference type="ARBA" id="ARBA00023077"/>
    </source>
</evidence>
<dbReference type="InterPro" id="IPR039426">
    <property type="entry name" value="TonB-dep_rcpt-like"/>
</dbReference>
<comment type="caution">
    <text evidence="13">The sequence shown here is derived from an EMBL/GenBank/DDBJ whole genome shotgun (WGS) entry which is preliminary data.</text>
</comment>
<dbReference type="PROSITE" id="PS52016">
    <property type="entry name" value="TONB_DEPENDENT_REC_3"/>
    <property type="match status" value="1"/>
</dbReference>